<name>A0AAD5S8Y2_9FUNG</name>
<sequence length="174" mass="18518">MQNIFKSGTDSPRLKPVRTGRVPLLNENDEDGEFRTEIKGMLKSIVGMLKKEKEADGSLPHPGMPAIPPRKTDSSLLLLRPAMLSEEEVEKIAPAVHQRSESCPQFGAAAKNETPAGPKSCLKKPKSGNLRAEAGFGPGVTLSLPRPAVGIAGGAIYLDLGVEGEQLGRRKGLS</sequence>
<reference evidence="1" key="1">
    <citation type="submission" date="2020-05" db="EMBL/GenBank/DDBJ databases">
        <title>Phylogenomic resolution of chytrid fungi.</title>
        <authorList>
            <person name="Stajich J.E."/>
            <person name="Amses K."/>
            <person name="Simmons R."/>
            <person name="Seto K."/>
            <person name="Myers J."/>
            <person name="Bonds A."/>
            <person name="Quandt C.A."/>
            <person name="Barry K."/>
            <person name="Liu P."/>
            <person name="Grigoriev I."/>
            <person name="Longcore J.E."/>
            <person name="James T.Y."/>
        </authorList>
    </citation>
    <scope>NUCLEOTIDE SEQUENCE</scope>
    <source>
        <strain evidence="1">JEL0318</strain>
    </source>
</reference>
<evidence type="ECO:0000313" key="1">
    <source>
        <dbReference type="EMBL" id="KAJ3047667.1"/>
    </source>
</evidence>
<accession>A0AAD5S8Y2</accession>
<protein>
    <submittedName>
        <fullName evidence="1">Uncharacterized protein</fullName>
    </submittedName>
</protein>
<keyword evidence="2" id="KW-1185">Reference proteome</keyword>
<dbReference type="EMBL" id="JADGJD010000920">
    <property type="protein sequence ID" value="KAJ3047667.1"/>
    <property type="molecule type" value="Genomic_DNA"/>
</dbReference>
<dbReference type="AlphaFoldDB" id="A0AAD5S8Y2"/>
<dbReference type="Proteomes" id="UP001212841">
    <property type="component" value="Unassembled WGS sequence"/>
</dbReference>
<proteinExistence type="predicted"/>
<gene>
    <name evidence="1" type="ORF">HK097_011331</name>
</gene>
<organism evidence="1 2">
    <name type="scientific">Rhizophlyctis rosea</name>
    <dbReference type="NCBI Taxonomy" id="64517"/>
    <lineage>
        <taxon>Eukaryota</taxon>
        <taxon>Fungi</taxon>
        <taxon>Fungi incertae sedis</taxon>
        <taxon>Chytridiomycota</taxon>
        <taxon>Chytridiomycota incertae sedis</taxon>
        <taxon>Chytridiomycetes</taxon>
        <taxon>Rhizophlyctidales</taxon>
        <taxon>Rhizophlyctidaceae</taxon>
        <taxon>Rhizophlyctis</taxon>
    </lineage>
</organism>
<comment type="caution">
    <text evidence="1">The sequence shown here is derived from an EMBL/GenBank/DDBJ whole genome shotgun (WGS) entry which is preliminary data.</text>
</comment>
<evidence type="ECO:0000313" key="2">
    <source>
        <dbReference type="Proteomes" id="UP001212841"/>
    </source>
</evidence>